<evidence type="ECO:0000313" key="2">
    <source>
        <dbReference type="Proteomes" id="UP000006242"/>
    </source>
</evidence>
<name>U2E655_9GAMM</name>
<keyword evidence="2" id="KW-1185">Reference proteome</keyword>
<reference evidence="1 2" key="1">
    <citation type="journal article" date="2011" name="J. Bacteriol.">
        <title>Genome sequence of Salinisphaera shabanensis, a gammaproteobacterium from the harsh, variable environment of the brine-seawater interface of the Shaban Deep in the Red Sea.</title>
        <authorList>
            <person name="Antunes A."/>
            <person name="Alam I."/>
            <person name="Bajic V.B."/>
            <person name="Stingl U."/>
        </authorList>
    </citation>
    <scope>NUCLEOTIDE SEQUENCE [LARGE SCALE GENOMIC DNA]</scope>
    <source>
        <strain evidence="1 2">E1L3A</strain>
    </source>
</reference>
<protein>
    <submittedName>
        <fullName evidence="1">Uncharacterized protein</fullName>
    </submittedName>
</protein>
<comment type="caution">
    <text evidence="1">The sequence shown here is derived from an EMBL/GenBank/DDBJ whole genome shotgun (WGS) entry which is preliminary data.</text>
</comment>
<gene>
    <name evidence="1" type="ORF">SSPSH_001870</name>
</gene>
<dbReference type="RefSeq" id="WP_006914859.1">
    <property type="nucleotide sequence ID" value="NZ_AFNV02000011.1"/>
</dbReference>
<proteinExistence type="predicted"/>
<dbReference type="OrthoDB" id="9785745at2"/>
<evidence type="ECO:0000313" key="1">
    <source>
        <dbReference type="EMBL" id="ERJ19261.1"/>
    </source>
</evidence>
<dbReference type="AlphaFoldDB" id="U2E655"/>
<reference evidence="1 2" key="2">
    <citation type="journal article" date="2013" name="PLoS ONE">
        <title>INDIGO - INtegrated Data Warehouse of MIcrobial GenOmes with Examples from the Red Sea Extremophiles.</title>
        <authorList>
            <person name="Alam I."/>
            <person name="Antunes A."/>
            <person name="Kamau A.A."/>
            <person name="Ba Alawi W."/>
            <person name="Kalkatawi M."/>
            <person name="Stingl U."/>
            <person name="Bajic V.B."/>
        </authorList>
    </citation>
    <scope>NUCLEOTIDE SEQUENCE [LARGE SCALE GENOMIC DNA]</scope>
    <source>
        <strain evidence="1 2">E1L3A</strain>
    </source>
</reference>
<organism evidence="1 2">
    <name type="scientific">Salinisphaera shabanensis E1L3A</name>
    <dbReference type="NCBI Taxonomy" id="1033802"/>
    <lineage>
        <taxon>Bacteria</taxon>
        <taxon>Pseudomonadati</taxon>
        <taxon>Pseudomonadota</taxon>
        <taxon>Gammaproteobacteria</taxon>
        <taxon>Salinisphaerales</taxon>
        <taxon>Salinisphaeraceae</taxon>
        <taxon>Salinisphaera</taxon>
    </lineage>
</organism>
<dbReference type="Proteomes" id="UP000006242">
    <property type="component" value="Unassembled WGS sequence"/>
</dbReference>
<dbReference type="EMBL" id="AFNV02000011">
    <property type="protein sequence ID" value="ERJ19261.1"/>
    <property type="molecule type" value="Genomic_DNA"/>
</dbReference>
<accession>U2E655</accession>
<sequence>MRWLSRMVLAAVDEEPLMGASGGCSNNARTLFGQLDLSLRDLKLEVGS</sequence>